<dbReference type="PANTHER" id="PTHR12715">
    <property type="entry name" value="TRANSPORTER, DRUG/METABOLITE EXPORTER FAMILY"/>
    <property type="match status" value="1"/>
</dbReference>
<dbReference type="EMBL" id="CP014691">
    <property type="protein sequence ID" value="AQS86769.1"/>
    <property type="molecule type" value="Genomic_DNA"/>
</dbReference>
<proteinExistence type="predicted"/>
<dbReference type="RefSeq" id="WP_077805734.1">
    <property type="nucleotide sequence ID" value="NZ_BJXS01000010.1"/>
</dbReference>
<dbReference type="OrthoDB" id="9809509at2"/>
<dbReference type="STRING" id="320497.A0U93_01025"/>
<evidence type="ECO:0000313" key="1">
    <source>
        <dbReference type="EMBL" id="AQS86769.1"/>
    </source>
</evidence>
<sequence>MEPVPSRFIVFAAALAILSWSSAYPIVRIALPEIAAIPLAAARYGLAATLALGWLLYHRPPFPARRDWLRFVLCGAIGITIYNILFNTGEQTVSAGAASLIISAAPLLATLIAVFLMGEQLSAWGWIGSLTSFSGVAMIVLGMRDGLSFGSGAVLVIGCAISGAIYTTAQKALVRRYGALTTTAYVLIVGALLLSPWWPQAVDGLARASWHTRAAVIELGIFPAALGYAAWAYVIGIRGAARTATLLYLLPPTTIVLAFFLTGEIPTVNTLAGGAVVMTGVFITNRFGKKTFSPVKASCS</sequence>
<evidence type="ECO:0000313" key="2">
    <source>
        <dbReference type="Proteomes" id="UP000188604"/>
    </source>
</evidence>
<organism evidence="1 2">
    <name type="scientific">Neoasaia chiangmaiensis</name>
    <dbReference type="NCBI Taxonomy" id="320497"/>
    <lineage>
        <taxon>Bacteria</taxon>
        <taxon>Pseudomonadati</taxon>
        <taxon>Pseudomonadota</taxon>
        <taxon>Alphaproteobacteria</taxon>
        <taxon>Acetobacterales</taxon>
        <taxon>Acetobacteraceae</taxon>
        <taxon>Neoasaia</taxon>
    </lineage>
</organism>
<dbReference type="PANTHER" id="PTHR12715:SF4">
    <property type="entry name" value="EAMA DOMAIN-CONTAINING PROTEIN"/>
    <property type="match status" value="1"/>
</dbReference>
<dbReference type="Pfam" id="PF00892">
    <property type="entry name" value="EamA"/>
    <property type="match status" value="2"/>
</dbReference>
<dbReference type="InterPro" id="IPR052756">
    <property type="entry name" value="Alkyne_AA_exporter"/>
</dbReference>
<name>A0A1U9KLV0_9PROT</name>
<dbReference type="InterPro" id="IPR037185">
    <property type="entry name" value="EmrE-like"/>
</dbReference>
<dbReference type="KEGG" id="nch:A0U93_01025"/>
<dbReference type="InterPro" id="IPR000620">
    <property type="entry name" value="EamA_dom"/>
</dbReference>
<reference evidence="1 2" key="1">
    <citation type="submission" date="2016-03" db="EMBL/GenBank/DDBJ databases">
        <title>Acetic acid bacteria sequencing.</title>
        <authorList>
            <person name="Brandt J."/>
            <person name="Jakob F."/>
            <person name="Vogel R.F."/>
        </authorList>
    </citation>
    <scope>NUCLEOTIDE SEQUENCE [LARGE SCALE GENOMIC DNA]</scope>
    <source>
        <strain evidence="1 2">NBRC 101099</strain>
    </source>
</reference>
<dbReference type="SUPFAM" id="SSF103481">
    <property type="entry name" value="Multidrug resistance efflux transporter EmrE"/>
    <property type="match status" value="2"/>
</dbReference>
<gene>
    <name evidence="1" type="ORF">A0U93_01025</name>
</gene>
<dbReference type="Proteomes" id="UP000188604">
    <property type="component" value="Chromosome"/>
</dbReference>
<keyword evidence="2" id="KW-1185">Reference proteome</keyword>
<protein>
    <submittedName>
        <fullName evidence="1">Permease</fullName>
    </submittedName>
</protein>
<dbReference type="GO" id="GO:0016020">
    <property type="term" value="C:membrane"/>
    <property type="evidence" value="ECO:0007669"/>
    <property type="project" value="InterPro"/>
</dbReference>
<dbReference type="AlphaFoldDB" id="A0A1U9KLV0"/>
<accession>A0A1U9KLV0</accession>